<reference evidence="2" key="1">
    <citation type="submission" date="2022-03" db="EMBL/GenBank/DDBJ databases">
        <authorList>
            <person name="Lindestad O."/>
        </authorList>
    </citation>
    <scope>NUCLEOTIDE SEQUENCE</scope>
</reference>
<name>A0A8S4SKX9_9NEOP</name>
<dbReference type="OrthoDB" id="7554647at2759"/>
<proteinExistence type="predicted"/>
<dbReference type="EMBL" id="CAKXAJ010026290">
    <property type="protein sequence ID" value="CAH2265669.1"/>
    <property type="molecule type" value="Genomic_DNA"/>
</dbReference>
<sequence>MVRYLIGFYAAPYRNARTLSGRSHSTVNTHEHLGVHLNNTTLAGVEWVLWLAIESHIGYGTLGSNNSRTKLTPSGKPSPINVAERSSQVAMAGAHRSEYRWTLGSQNNILEWRHRIGKRSVGRQPTKLTDDVKRAAGNRRPSNVGFGSVEL</sequence>
<protein>
    <submittedName>
        <fullName evidence="2">Jg4919 protein</fullName>
    </submittedName>
</protein>
<dbReference type="AlphaFoldDB" id="A0A8S4SKX9"/>
<gene>
    <name evidence="2" type="primary">jg4919</name>
    <name evidence="2" type="ORF">PAEG_LOCUS25007</name>
</gene>
<keyword evidence="3" id="KW-1185">Reference proteome</keyword>
<organism evidence="2 3">
    <name type="scientific">Pararge aegeria aegeria</name>
    <dbReference type="NCBI Taxonomy" id="348720"/>
    <lineage>
        <taxon>Eukaryota</taxon>
        <taxon>Metazoa</taxon>
        <taxon>Ecdysozoa</taxon>
        <taxon>Arthropoda</taxon>
        <taxon>Hexapoda</taxon>
        <taxon>Insecta</taxon>
        <taxon>Pterygota</taxon>
        <taxon>Neoptera</taxon>
        <taxon>Endopterygota</taxon>
        <taxon>Lepidoptera</taxon>
        <taxon>Glossata</taxon>
        <taxon>Ditrysia</taxon>
        <taxon>Papilionoidea</taxon>
        <taxon>Nymphalidae</taxon>
        <taxon>Satyrinae</taxon>
        <taxon>Satyrini</taxon>
        <taxon>Parargina</taxon>
        <taxon>Pararge</taxon>
    </lineage>
</organism>
<evidence type="ECO:0000313" key="2">
    <source>
        <dbReference type="EMBL" id="CAH2265669.1"/>
    </source>
</evidence>
<comment type="caution">
    <text evidence="2">The sequence shown here is derived from an EMBL/GenBank/DDBJ whole genome shotgun (WGS) entry which is preliminary data.</text>
</comment>
<feature type="region of interest" description="Disordered" evidence="1">
    <location>
        <begin position="120"/>
        <end position="151"/>
    </location>
</feature>
<dbReference type="Proteomes" id="UP000838756">
    <property type="component" value="Unassembled WGS sequence"/>
</dbReference>
<evidence type="ECO:0000256" key="1">
    <source>
        <dbReference type="SAM" id="MobiDB-lite"/>
    </source>
</evidence>
<evidence type="ECO:0000313" key="3">
    <source>
        <dbReference type="Proteomes" id="UP000838756"/>
    </source>
</evidence>
<accession>A0A8S4SKX9</accession>